<feature type="compositionally biased region" description="Basic and acidic residues" evidence="4">
    <location>
        <begin position="53"/>
        <end position="65"/>
    </location>
</feature>
<keyword evidence="1" id="KW-0805">Transcription regulation</keyword>
<dbReference type="Gene3D" id="1.20.120.530">
    <property type="entry name" value="GntR ligand-binding domain-like"/>
    <property type="match status" value="1"/>
</dbReference>
<dbReference type="PRINTS" id="PR00035">
    <property type="entry name" value="HTHGNTR"/>
</dbReference>
<dbReference type="CDD" id="cd07377">
    <property type="entry name" value="WHTH_GntR"/>
    <property type="match status" value="1"/>
</dbReference>
<dbReference type="PROSITE" id="PS50949">
    <property type="entry name" value="HTH_GNTR"/>
    <property type="match status" value="1"/>
</dbReference>
<dbReference type="InterPro" id="IPR000524">
    <property type="entry name" value="Tscrpt_reg_HTH_GntR"/>
</dbReference>
<organism evidence="6 7">
    <name type="scientific">Minwuia thermotolerans</name>
    <dbReference type="NCBI Taxonomy" id="2056226"/>
    <lineage>
        <taxon>Bacteria</taxon>
        <taxon>Pseudomonadati</taxon>
        <taxon>Pseudomonadota</taxon>
        <taxon>Alphaproteobacteria</taxon>
        <taxon>Minwuiales</taxon>
        <taxon>Minwuiaceae</taxon>
        <taxon>Minwuia</taxon>
    </lineage>
</organism>
<dbReference type="SMART" id="SM00895">
    <property type="entry name" value="FCD"/>
    <property type="match status" value="1"/>
</dbReference>
<feature type="compositionally biased region" description="Basic residues" evidence="4">
    <location>
        <begin position="66"/>
        <end position="80"/>
    </location>
</feature>
<accession>A0A2M9FV82</accession>
<sequence>MFPLRHSSAGFKCGSPGISGQTKPITIRRMAGCENRSGLACGSSAARVQRLPSKSEGKELMDQHGGRRTPARSKSAHVRKAVGNAEDRRSALIRAIEREIISGRLQPGERLDERTLAEKFGVSRTPIREAFARLTSAGLLESQRHRGTFVANMDLALLLEASETLQEVESVCARLAARRMTPTQRKELARIVQEALDVEAGLDVEAYADHNLSFHGKIFEGAQNRFLADIALNTRMRAAPFRTFAINQGGQTARSILEHKRIADAICENRPEDAAELMRHHDDIHRPEYADALMHFARQARGPAD</sequence>
<keyword evidence="3" id="KW-0804">Transcription</keyword>
<dbReference type="PANTHER" id="PTHR43537:SF49">
    <property type="entry name" value="TRANSCRIPTIONAL REGULATORY PROTEIN"/>
    <property type="match status" value="1"/>
</dbReference>
<evidence type="ECO:0000256" key="1">
    <source>
        <dbReference type="ARBA" id="ARBA00023015"/>
    </source>
</evidence>
<evidence type="ECO:0000313" key="7">
    <source>
        <dbReference type="Proteomes" id="UP000229498"/>
    </source>
</evidence>
<feature type="region of interest" description="Disordered" evidence="4">
    <location>
        <begin position="44"/>
        <end position="83"/>
    </location>
</feature>
<evidence type="ECO:0000313" key="6">
    <source>
        <dbReference type="EMBL" id="PJK27388.1"/>
    </source>
</evidence>
<dbReference type="EMBL" id="PHIG01000066">
    <property type="protein sequence ID" value="PJK27388.1"/>
    <property type="molecule type" value="Genomic_DNA"/>
</dbReference>
<evidence type="ECO:0000259" key="5">
    <source>
        <dbReference type="PROSITE" id="PS50949"/>
    </source>
</evidence>
<gene>
    <name evidence="6" type="ORF">CVT23_22480</name>
</gene>
<feature type="domain" description="HTH gntR-type" evidence="5">
    <location>
        <begin position="86"/>
        <end position="153"/>
    </location>
</feature>
<dbReference type="SMART" id="SM00345">
    <property type="entry name" value="HTH_GNTR"/>
    <property type="match status" value="1"/>
</dbReference>
<dbReference type="Proteomes" id="UP000229498">
    <property type="component" value="Unassembled WGS sequence"/>
</dbReference>
<dbReference type="Pfam" id="PF07729">
    <property type="entry name" value="FCD"/>
    <property type="match status" value="1"/>
</dbReference>
<reference evidence="6 7" key="1">
    <citation type="submission" date="2017-11" db="EMBL/GenBank/DDBJ databases">
        <title>Draft genome sequence of Rhizobiales bacterium SY3-13.</title>
        <authorList>
            <person name="Sun C."/>
        </authorList>
    </citation>
    <scope>NUCLEOTIDE SEQUENCE [LARGE SCALE GENOMIC DNA]</scope>
    <source>
        <strain evidence="6 7">SY3-13</strain>
    </source>
</reference>
<dbReference type="InterPro" id="IPR008920">
    <property type="entry name" value="TF_FadR/GntR_C"/>
</dbReference>
<name>A0A2M9FV82_9PROT</name>
<keyword evidence="7" id="KW-1185">Reference proteome</keyword>
<dbReference type="GO" id="GO:0003677">
    <property type="term" value="F:DNA binding"/>
    <property type="evidence" value="ECO:0007669"/>
    <property type="project" value="UniProtKB-KW"/>
</dbReference>
<dbReference type="Pfam" id="PF00392">
    <property type="entry name" value="GntR"/>
    <property type="match status" value="1"/>
</dbReference>
<evidence type="ECO:0000256" key="4">
    <source>
        <dbReference type="SAM" id="MobiDB-lite"/>
    </source>
</evidence>
<dbReference type="SUPFAM" id="SSF46785">
    <property type="entry name" value="Winged helix' DNA-binding domain"/>
    <property type="match status" value="1"/>
</dbReference>
<dbReference type="PANTHER" id="PTHR43537">
    <property type="entry name" value="TRANSCRIPTIONAL REGULATOR, GNTR FAMILY"/>
    <property type="match status" value="1"/>
</dbReference>
<dbReference type="Gene3D" id="1.10.10.10">
    <property type="entry name" value="Winged helix-like DNA-binding domain superfamily/Winged helix DNA-binding domain"/>
    <property type="match status" value="1"/>
</dbReference>
<dbReference type="AlphaFoldDB" id="A0A2M9FV82"/>
<dbReference type="OrthoDB" id="9789310at2"/>
<dbReference type="InterPro" id="IPR036388">
    <property type="entry name" value="WH-like_DNA-bd_sf"/>
</dbReference>
<dbReference type="GO" id="GO:0003700">
    <property type="term" value="F:DNA-binding transcription factor activity"/>
    <property type="evidence" value="ECO:0007669"/>
    <property type="project" value="InterPro"/>
</dbReference>
<dbReference type="SUPFAM" id="SSF48008">
    <property type="entry name" value="GntR ligand-binding domain-like"/>
    <property type="match status" value="1"/>
</dbReference>
<evidence type="ECO:0000256" key="3">
    <source>
        <dbReference type="ARBA" id="ARBA00023163"/>
    </source>
</evidence>
<dbReference type="InterPro" id="IPR011711">
    <property type="entry name" value="GntR_C"/>
</dbReference>
<keyword evidence="2" id="KW-0238">DNA-binding</keyword>
<protein>
    <recommendedName>
        <fullName evidence="5">HTH gntR-type domain-containing protein</fullName>
    </recommendedName>
</protein>
<evidence type="ECO:0000256" key="2">
    <source>
        <dbReference type="ARBA" id="ARBA00023125"/>
    </source>
</evidence>
<proteinExistence type="predicted"/>
<comment type="caution">
    <text evidence="6">The sequence shown here is derived from an EMBL/GenBank/DDBJ whole genome shotgun (WGS) entry which is preliminary data.</text>
</comment>
<dbReference type="InterPro" id="IPR036390">
    <property type="entry name" value="WH_DNA-bd_sf"/>
</dbReference>